<evidence type="ECO:0000313" key="3">
    <source>
        <dbReference type="Proteomes" id="UP001597216"/>
    </source>
</evidence>
<dbReference type="InterPro" id="IPR016181">
    <property type="entry name" value="Acyl_CoA_acyltransferase"/>
</dbReference>
<feature type="domain" description="N-acetyltransferase" evidence="1">
    <location>
        <begin position="2"/>
        <end position="144"/>
    </location>
</feature>
<dbReference type="PROSITE" id="PS51186">
    <property type="entry name" value="GNAT"/>
    <property type="match status" value="1"/>
</dbReference>
<dbReference type="EC" id="2.3.1.-" evidence="2"/>
<protein>
    <submittedName>
        <fullName evidence="2">GNAT family N-acetyltransferase</fullName>
        <ecNumber evidence="2">2.3.1.-</ecNumber>
    </submittedName>
</protein>
<evidence type="ECO:0000313" key="2">
    <source>
        <dbReference type="EMBL" id="MFD1191855.1"/>
    </source>
</evidence>
<keyword evidence="2" id="KW-0012">Acyltransferase</keyword>
<dbReference type="InterPro" id="IPR000182">
    <property type="entry name" value="GNAT_dom"/>
</dbReference>
<accession>A0ABW3T8A2</accession>
<comment type="caution">
    <text evidence="2">The sequence shown here is derived from an EMBL/GenBank/DDBJ whole genome shotgun (WGS) entry which is preliminary data.</text>
</comment>
<keyword evidence="3" id="KW-1185">Reference proteome</keyword>
<gene>
    <name evidence="2" type="ORF">ACFQ27_14790</name>
</gene>
<organism evidence="2 3">
    <name type="scientific">Phenylobacterium conjunctum</name>
    <dbReference type="NCBI Taxonomy" id="1298959"/>
    <lineage>
        <taxon>Bacteria</taxon>
        <taxon>Pseudomonadati</taxon>
        <taxon>Pseudomonadota</taxon>
        <taxon>Alphaproteobacteria</taxon>
        <taxon>Caulobacterales</taxon>
        <taxon>Caulobacteraceae</taxon>
        <taxon>Phenylobacterium</taxon>
    </lineage>
</organism>
<keyword evidence="2" id="KW-0808">Transferase</keyword>
<proteinExistence type="predicted"/>
<dbReference type="EMBL" id="JBHTLQ010000036">
    <property type="protein sequence ID" value="MFD1191855.1"/>
    <property type="molecule type" value="Genomic_DNA"/>
</dbReference>
<dbReference type="SUPFAM" id="SSF55729">
    <property type="entry name" value="Acyl-CoA N-acyltransferases (Nat)"/>
    <property type="match status" value="1"/>
</dbReference>
<dbReference type="Pfam" id="PF00583">
    <property type="entry name" value="Acetyltransf_1"/>
    <property type="match status" value="1"/>
</dbReference>
<dbReference type="Gene3D" id="3.40.630.30">
    <property type="match status" value="1"/>
</dbReference>
<evidence type="ECO:0000259" key="1">
    <source>
        <dbReference type="PROSITE" id="PS51186"/>
    </source>
</evidence>
<sequence length="150" mass="16629">MTALARLAPDDIAEIMRLERGEGYEGLVGRWEAEAHRAEMETPTSHYVGFRNATGGLNGFVMFQELDLPVALLRRIAVTAPGQGIGGRLLQASVSWALGHGPYTGVRLQVRDINARARRAYEREGFMFTGNDEGDHLEMLVTRTAWEARS</sequence>
<name>A0ABW3T8A2_9CAUL</name>
<dbReference type="Proteomes" id="UP001597216">
    <property type="component" value="Unassembled WGS sequence"/>
</dbReference>
<dbReference type="RefSeq" id="WP_374345238.1">
    <property type="nucleotide sequence ID" value="NZ_JBHTLQ010000036.1"/>
</dbReference>
<dbReference type="GO" id="GO:0016746">
    <property type="term" value="F:acyltransferase activity"/>
    <property type="evidence" value="ECO:0007669"/>
    <property type="project" value="UniProtKB-KW"/>
</dbReference>
<reference evidence="3" key="1">
    <citation type="journal article" date="2019" name="Int. J. Syst. Evol. Microbiol.">
        <title>The Global Catalogue of Microorganisms (GCM) 10K type strain sequencing project: providing services to taxonomists for standard genome sequencing and annotation.</title>
        <authorList>
            <consortium name="The Broad Institute Genomics Platform"/>
            <consortium name="The Broad Institute Genome Sequencing Center for Infectious Disease"/>
            <person name="Wu L."/>
            <person name="Ma J."/>
        </authorList>
    </citation>
    <scope>NUCLEOTIDE SEQUENCE [LARGE SCALE GENOMIC DNA]</scope>
    <source>
        <strain evidence="3">CCUG 55074</strain>
    </source>
</reference>